<dbReference type="HOGENOM" id="CLU_015382_1_0_1"/>
<evidence type="ECO:0000259" key="10">
    <source>
        <dbReference type="PROSITE" id="PS50021"/>
    </source>
</evidence>
<dbReference type="PANTHER" id="PTHR23167:SF84">
    <property type="entry name" value="ALPHA ACTININ 3-RELATED"/>
    <property type="match status" value="1"/>
</dbReference>
<dbReference type="Gene3D" id="2.10.110.10">
    <property type="entry name" value="Cysteine Rich Protein"/>
    <property type="match status" value="1"/>
</dbReference>
<evidence type="ECO:0000256" key="1">
    <source>
        <dbReference type="ARBA" id="ARBA00004177"/>
    </source>
</evidence>
<dbReference type="InterPro" id="IPR022735">
    <property type="entry name" value="bMERB_dom"/>
</dbReference>
<dbReference type="SUPFAM" id="SSF47576">
    <property type="entry name" value="Calponin-homology domain, CH-domain"/>
    <property type="match status" value="1"/>
</dbReference>
<dbReference type="CDD" id="cd09400">
    <property type="entry name" value="LIM_like_1"/>
    <property type="match status" value="1"/>
</dbReference>
<dbReference type="SMR" id="B4JLK8"/>
<proteinExistence type="predicted"/>
<evidence type="ECO:0000256" key="7">
    <source>
        <dbReference type="ARBA" id="ARBA00023054"/>
    </source>
</evidence>
<keyword evidence="3 8" id="KW-0479">Metal-binding</keyword>
<dbReference type="AlphaFoldDB" id="B4JLK8"/>
<dbReference type="InterPro" id="IPR001781">
    <property type="entry name" value="Znf_LIM"/>
</dbReference>
<evidence type="ECO:0000256" key="9">
    <source>
        <dbReference type="SAM" id="MobiDB-lite"/>
    </source>
</evidence>
<feature type="compositionally biased region" description="Basic residues" evidence="9">
    <location>
        <begin position="644"/>
        <end position="653"/>
    </location>
</feature>
<keyword evidence="6 8" id="KW-0440">LIM domain</keyword>
<name>B4JLK8_DROGR</name>
<evidence type="ECO:0000256" key="4">
    <source>
        <dbReference type="ARBA" id="ARBA00022753"/>
    </source>
</evidence>
<evidence type="ECO:0000256" key="8">
    <source>
        <dbReference type="PROSITE-ProRule" id="PRU00125"/>
    </source>
</evidence>
<feature type="region of interest" description="Disordered" evidence="9">
    <location>
        <begin position="637"/>
        <end position="658"/>
    </location>
</feature>
<keyword evidence="7" id="KW-0175">Coiled coil</keyword>
<dbReference type="SMART" id="SM01203">
    <property type="entry name" value="DUF3585"/>
    <property type="match status" value="1"/>
</dbReference>
<feature type="domain" description="LIM zinc-binding" evidence="11">
    <location>
        <begin position="157"/>
        <end position="218"/>
    </location>
</feature>
<dbReference type="Proteomes" id="UP000001070">
    <property type="component" value="Unassembled WGS sequence"/>
</dbReference>
<keyword evidence="4" id="KW-0967">Endosome</keyword>
<dbReference type="InterPro" id="IPR036872">
    <property type="entry name" value="CH_dom_sf"/>
</dbReference>
<dbReference type="PROSITE" id="PS51848">
    <property type="entry name" value="BMERB"/>
    <property type="match status" value="1"/>
</dbReference>
<feature type="region of interest" description="Disordered" evidence="9">
    <location>
        <begin position="842"/>
        <end position="867"/>
    </location>
</feature>
<feature type="domain" description="Calponin-homology (CH)" evidence="10">
    <location>
        <begin position="4"/>
        <end position="110"/>
    </location>
</feature>
<feature type="compositionally biased region" description="Polar residues" evidence="9">
    <location>
        <begin position="306"/>
        <end position="319"/>
    </location>
</feature>
<keyword evidence="2" id="KW-0597">Phosphoprotein</keyword>
<feature type="compositionally biased region" description="Polar residues" evidence="9">
    <location>
        <begin position="478"/>
        <end position="488"/>
    </location>
</feature>
<dbReference type="FunFam" id="1.10.418.10:FF:000023">
    <property type="entry name" value="EH domain-binding protein 1 isoform X1"/>
    <property type="match status" value="1"/>
</dbReference>
<feature type="region of interest" description="Disordered" evidence="9">
    <location>
        <begin position="465"/>
        <end position="523"/>
    </location>
</feature>
<dbReference type="EMBL" id="CH916370">
    <property type="protein sequence ID" value="EDW00461.1"/>
    <property type="molecule type" value="Genomic_DNA"/>
</dbReference>
<dbReference type="eggNOG" id="ENOG502QWQX">
    <property type="taxonomic scope" value="Eukaryota"/>
</dbReference>
<dbReference type="OMA" id="GHNKSTH"/>
<dbReference type="GO" id="GO:0046872">
    <property type="term" value="F:metal ion binding"/>
    <property type="evidence" value="ECO:0007669"/>
    <property type="project" value="UniProtKB-KW"/>
</dbReference>
<evidence type="ECO:0000256" key="5">
    <source>
        <dbReference type="ARBA" id="ARBA00022833"/>
    </source>
</evidence>
<dbReference type="STRING" id="7222.B4JLK8"/>
<dbReference type="SMART" id="SM00132">
    <property type="entry name" value="LIM"/>
    <property type="match status" value="1"/>
</dbReference>
<feature type="compositionally biased region" description="Basic residues" evidence="9">
    <location>
        <begin position="492"/>
        <end position="502"/>
    </location>
</feature>
<dbReference type="Pfam" id="PF12130">
    <property type="entry name" value="bMERB_dom"/>
    <property type="match status" value="1"/>
</dbReference>
<sequence>MSELRGTKALEFWCQRTTKGYNNVKIENMTTSWRDGLGFCALIHFYRPDLIDFDQLKKTDIYYNNDLAFTTAAKYLGIPPLLDAEDMVANAVPDRLSVLTYLSQFYHVLTRKAAHGENSSPLKYTRPKIEKVEESSIFVELSPQPQIGQKVAGVRRDSCQKCQFPVFLAERVFIEKHVYHRTCLKCKQCSVQLSPNILFDDIQNMYCSDKCLNANNQHLNRTEHEHETISNDTDNLQELQRIEIVSKVRTQINEEDESSLEKERTNESSFIPHDIKLSSCDSIDNIDALSNKSTDSSIKEGLETVPNPTTPSIEETNLQIPEEPTLEGEDKNNENNDKKKTESLDLEDTDVPSLQPEHSVTTSKERLDCVEDKVEVKSVKESSGNNLNPFTDSDDDEHTSDDQQEISVETMQTHVKIKSKSDISYNPFDSSDDEIELAKPLYQSHEEKLTLDRAPNPSTLQTLKAQFDEHNAEVKMSSPRSNSPASNDSRNKSHKKHLKYNKRPAPAPPKPERLNASTSKTINEKDKALLIGQDSEQVPELRSSAKRRLIPLDQSLLAQDNLELNSHSEHQNQQSTYKDSDDYYRRMLMPPALDSPKFDLDPIAHFAHTPEKLQNNAMDNHNDSIISGVDMNVSGQSYPDNKSSHGKWKHRKGPAPAIPITPRKALQMIPLQEIRHELEIIEVQQQGLEKQGVVLERMIRERCEGSGKDVQTTGDLSSTLTAVTSEASTKNCKEVEDLILQLFELVNEKNELFRRQAELTHIRRQQRLEQEHADIESEIRILISQPERNKTDSDKLREETLIARLVEIVELRNKVIDCLEIDRLREAEEDLSIKQSLELYNAGRDSSAPKASGEKASKKEKRGVKDVHKLIKYKSLLRRSGKSE</sequence>
<dbReference type="PhylomeDB" id="B4JLK8"/>
<protein>
    <submittedName>
        <fullName evidence="13">GH11854</fullName>
    </submittedName>
</protein>
<evidence type="ECO:0000313" key="13">
    <source>
        <dbReference type="EMBL" id="EDW00461.1"/>
    </source>
</evidence>
<evidence type="ECO:0000313" key="14">
    <source>
        <dbReference type="Proteomes" id="UP000001070"/>
    </source>
</evidence>
<dbReference type="PROSITE" id="PS00478">
    <property type="entry name" value="LIM_DOMAIN_1"/>
    <property type="match status" value="1"/>
</dbReference>
<dbReference type="OrthoDB" id="10017054at2759"/>
<evidence type="ECO:0000259" key="12">
    <source>
        <dbReference type="PROSITE" id="PS51848"/>
    </source>
</evidence>
<dbReference type="SMART" id="SM00033">
    <property type="entry name" value="CH"/>
    <property type="match status" value="1"/>
</dbReference>
<dbReference type="InterPro" id="IPR050540">
    <property type="entry name" value="F-actin_Monoox_Mical"/>
</dbReference>
<dbReference type="PROSITE" id="PS50021">
    <property type="entry name" value="CH"/>
    <property type="match status" value="1"/>
</dbReference>
<feature type="compositionally biased region" description="Acidic residues" evidence="9">
    <location>
        <begin position="392"/>
        <end position="404"/>
    </location>
</feature>
<evidence type="ECO:0000256" key="6">
    <source>
        <dbReference type="ARBA" id="ARBA00023038"/>
    </source>
</evidence>
<feature type="domain" description="BMERB" evidence="12">
    <location>
        <begin position="658"/>
        <end position="835"/>
    </location>
</feature>
<feature type="compositionally biased region" description="Basic and acidic residues" evidence="9">
    <location>
        <begin position="328"/>
        <end position="343"/>
    </location>
</feature>
<evidence type="ECO:0000259" key="11">
    <source>
        <dbReference type="PROSITE" id="PS50023"/>
    </source>
</evidence>
<feature type="compositionally biased region" description="Basic and acidic residues" evidence="9">
    <location>
        <begin position="852"/>
        <end position="867"/>
    </location>
</feature>
<dbReference type="PANTHER" id="PTHR23167">
    <property type="entry name" value="CALPONIN HOMOLOGY DOMAIN-CONTAINING PROTEIN DDB_G0272472-RELATED"/>
    <property type="match status" value="1"/>
</dbReference>
<dbReference type="InterPro" id="IPR001715">
    <property type="entry name" value="CH_dom"/>
</dbReference>
<dbReference type="PROSITE" id="PS50023">
    <property type="entry name" value="LIM_DOMAIN_2"/>
    <property type="match status" value="1"/>
</dbReference>
<feature type="compositionally biased region" description="Basic and acidic residues" evidence="9">
    <location>
        <begin position="363"/>
        <end position="380"/>
    </location>
</feature>
<gene>
    <name evidence="13" type="primary">Dgri\GH11854</name>
    <name evidence="13" type="ORF">Dgri_GH11854</name>
</gene>
<comment type="subcellular location">
    <subcellularLocation>
        <location evidence="1">Endosome</location>
    </subcellularLocation>
</comment>
<dbReference type="Pfam" id="PF00307">
    <property type="entry name" value="CH"/>
    <property type="match status" value="1"/>
</dbReference>
<organism evidence="14">
    <name type="scientific">Drosophila grimshawi</name>
    <name type="common">Hawaiian fruit fly</name>
    <name type="synonym">Idiomyia grimshawi</name>
    <dbReference type="NCBI Taxonomy" id="7222"/>
    <lineage>
        <taxon>Eukaryota</taxon>
        <taxon>Metazoa</taxon>
        <taxon>Ecdysozoa</taxon>
        <taxon>Arthropoda</taxon>
        <taxon>Hexapoda</taxon>
        <taxon>Insecta</taxon>
        <taxon>Pterygota</taxon>
        <taxon>Neoptera</taxon>
        <taxon>Endopterygota</taxon>
        <taxon>Diptera</taxon>
        <taxon>Brachycera</taxon>
        <taxon>Muscomorpha</taxon>
        <taxon>Ephydroidea</taxon>
        <taxon>Drosophilidae</taxon>
        <taxon>Drosophila</taxon>
        <taxon>Hawaiian Drosophila</taxon>
    </lineage>
</organism>
<reference evidence="13 14" key="1">
    <citation type="journal article" date="2007" name="Nature">
        <title>Evolution of genes and genomes on the Drosophila phylogeny.</title>
        <authorList>
            <consortium name="Drosophila 12 Genomes Consortium"/>
            <person name="Clark A.G."/>
            <person name="Eisen M.B."/>
            <person name="Smith D.R."/>
            <person name="Bergman C.M."/>
            <person name="Oliver B."/>
            <person name="Markow T.A."/>
            <person name="Kaufman T.C."/>
            <person name="Kellis M."/>
            <person name="Gelbart W."/>
            <person name="Iyer V.N."/>
            <person name="Pollard D.A."/>
            <person name="Sackton T.B."/>
            <person name="Larracuente A.M."/>
            <person name="Singh N.D."/>
            <person name="Abad J.P."/>
            <person name="Abt D.N."/>
            <person name="Adryan B."/>
            <person name="Aguade M."/>
            <person name="Akashi H."/>
            <person name="Anderson W.W."/>
            <person name="Aquadro C.F."/>
            <person name="Ardell D.H."/>
            <person name="Arguello R."/>
            <person name="Artieri C.G."/>
            <person name="Barbash D.A."/>
            <person name="Barker D."/>
            <person name="Barsanti P."/>
            <person name="Batterham P."/>
            <person name="Batzoglou S."/>
            <person name="Begun D."/>
            <person name="Bhutkar A."/>
            <person name="Blanco E."/>
            <person name="Bosak S.A."/>
            <person name="Bradley R.K."/>
            <person name="Brand A.D."/>
            <person name="Brent M.R."/>
            <person name="Brooks A.N."/>
            <person name="Brown R.H."/>
            <person name="Butlin R.K."/>
            <person name="Caggese C."/>
            <person name="Calvi B.R."/>
            <person name="Bernardo de Carvalho A."/>
            <person name="Caspi A."/>
            <person name="Castrezana S."/>
            <person name="Celniker S.E."/>
            <person name="Chang J.L."/>
            <person name="Chapple C."/>
            <person name="Chatterji S."/>
            <person name="Chinwalla A."/>
            <person name="Civetta A."/>
            <person name="Clifton S.W."/>
            <person name="Comeron J.M."/>
            <person name="Costello J.C."/>
            <person name="Coyne J.A."/>
            <person name="Daub J."/>
            <person name="David R.G."/>
            <person name="Delcher A.L."/>
            <person name="Delehaunty K."/>
            <person name="Do C.B."/>
            <person name="Ebling H."/>
            <person name="Edwards K."/>
            <person name="Eickbush T."/>
            <person name="Evans J.D."/>
            <person name="Filipski A."/>
            <person name="Findeiss S."/>
            <person name="Freyhult E."/>
            <person name="Fulton L."/>
            <person name="Fulton R."/>
            <person name="Garcia A.C."/>
            <person name="Gardiner A."/>
            <person name="Garfield D.A."/>
            <person name="Garvin B.E."/>
            <person name="Gibson G."/>
            <person name="Gilbert D."/>
            <person name="Gnerre S."/>
            <person name="Godfrey J."/>
            <person name="Good R."/>
            <person name="Gotea V."/>
            <person name="Gravely B."/>
            <person name="Greenberg A.J."/>
            <person name="Griffiths-Jones S."/>
            <person name="Gross S."/>
            <person name="Guigo R."/>
            <person name="Gustafson E.A."/>
            <person name="Haerty W."/>
            <person name="Hahn M.W."/>
            <person name="Halligan D.L."/>
            <person name="Halpern A.L."/>
            <person name="Halter G.M."/>
            <person name="Han M.V."/>
            <person name="Heger A."/>
            <person name="Hillier L."/>
            <person name="Hinrichs A.S."/>
            <person name="Holmes I."/>
            <person name="Hoskins R.A."/>
            <person name="Hubisz M.J."/>
            <person name="Hultmark D."/>
            <person name="Huntley M.A."/>
            <person name="Jaffe D.B."/>
            <person name="Jagadeeshan S."/>
            <person name="Jeck W.R."/>
            <person name="Johnson J."/>
            <person name="Jones C.D."/>
            <person name="Jordan W.C."/>
            <person name="Karpen G.H."/>
            <person name="Kataoka E."/>
            <person name="Keightley P.D."/>
            <person name="Kheradpour P."/>
            <person name="Kirkness E.F."/>
            <person name="Koerich L.B."/>
            <person name="Kristiansen K."/>
            <person name="Kudrna D."/>
            <person name="Kulathinal R.J."/>
            <person name="Kumar S."/>
            <person name="Kwok R."/>
            <person name="Lander E."/>
            <person name="Langley C.H."/>
            <person name="Lapoint R."/>
            <person name="Lazzaro B.P."/>
            <person name="Lee S.J."/>
            <person name="Levesque L."/>
            <person name="Li R."/>
            <person name="Lin C.F."/>
            <person name="Lin M.F."/>
            <person name="Lindblad-Toh K."/>
            <person name="Llopart A."/>
            <person name="Long M."/>
            <person name="Low L."/>
            <person name="Lozovsky E."/>
            <person name="Lu J."/>
            <person name="Luo M."/>
            <person name="Machado C.A."/>
            <person name="Makalowski W."/>
            <person name="Marzo M."/>
            <person name="Matsuda M."/>
            <person name="Matzkin L."/>
            <person name="McAllister B."/>
            <person name="McBride C.S."/>
            <person name="McKernan B."/>
            <person name="McKernan K."/>
            <person name="Mendez-Lago M."/>
            <person name="Minx P."/>
            <person name="Mollenhauer M.U."/>
            <person name="Montooth K."/>
            <person name="Mount S.M."/>
            <person name="Mu X."/>
            <person name="Myers E."/>
            <person name="Negre B."/>
            <person name="Newfeld S."/>
            <person name="Nielsen R."/>
            <person name="Noor M.A."/>
            <person name="O'Grady P."/>
            <person name="Pachter L."/>
            <person name="Papaceit M."/>
            <person name="Parisi M.J."/>
            <person name="Parisi M."/>
            <person name="Parts L."/>
            <person name="Pedersen J.S."/>
            <person name="Pesole G."/>
            <person name="Phillippy A.M."/>
            <person name="Ponting C.P."/>
            <person name="Pop M."/>
            <person name="Porcelli D."/>
            <person name="Powell J.R."/>
            <person name="Prohaska S."/>
            <person name="Pruitt K."/>
            <person name="Puig M."/>
            <person name="Quesneville H."/>
            <person name="Ram K.R."/>
            <person name="Rand D."/>
            <person name="Rasmussen M.D."/>
            <person name="Reed L.K."/>
            <person name="Reenan R."/>
            <person name="Reily A."/>
            <person name="Remington K.A."/>
            <person name="Rieger T.T."/>
            <person name="Ritchie M.G."/>
            <person name="Robin C."/>
            <person name="Rogers Y.H."/>
            <person name="Rohde C."/>
            <person name="Rozas J."/>
            <person name="Rubenfield M.J."/>
            <person name="Ruiz A."/>
            <person name="Russo S."/>
            <person name="Salzberg S.L."/>
            <person name="Sanchez-Gracia A."/>
            <person name="Saranga D.J."/>
            <person name="Sato H."/>
            <person name="Schaeffer S.W."/>
            <person name="Schatz M.C."/>
            <person name="Schlenke T."/>
            <person name="Schwartz R."/>
            <person name="Segarra C."/>
            <person name="Singh R.S."/>
            <person name="Sirot L."/>
            <person name="Sirota M."/>
            <person name="Sisneros N.B."/>
            <person name="Smith C.D."/>
            <person name="Smith T.F."/>
            <person name="Spieth J."/>
            <person name="Stage D.E."/>
            <person name="Stark A."/>
            <person name="Stephan W."/>
            <person name="Strausberg R.L."/>
            <person name="Strempel S."/>
            <person name="Sturgill D."/>
            <person name="Sutton G."/>
            <person name="Sutton G.G."/>
            <person name="Tao W."/>
            <person name="Teichmann S."/>
            <person name="Tobari Y.N."/>
            <person name="Tomimura Y."/>
            <person name="Tsolas J.M."/>
            <person name="Valente V.L."/>
            <person name="Venter E."/>
            <person name="Venter J.C."/>
            <person name="Vicario S."/>
            <person name="Vieira F.G."/>
            <person name="Vilella A.J."/>
            <person name="Villasante A."/>
            <person name="Walenz B."/>
            <person name="Wang J."/>
            <person name="Wasserman M."/>
            <person name="Watts T."/>
            <person name="Wilson D."/>
            <person name="Wilson R.K."/>
            <person name="Wing R.A."/>
            <person name="Wolfner M.F."/>
            <person name="Wong A."/>
            <person name="Wong G.K."/>
            <person name="Wu C.I."/>
            <person name="Wu G."/>
            <person name="Yamamoto D."/>
            <person name="Yang H.P."/>
            <person name="Yang S.P."/>
            <person name="Yorke J.A."/>
            <person name="Yoshida K."/>
            <person name="Zdobnov E."/>
            <person name="Zhang P."/>
            <person name="Zhang Y."/>
            <person name="Zimin A.V."/>
            <person name="Baldwin J."/>
            <person name="Abdouelleil A."/>
            <person name="Abdulkadir J."/>
            <person name="Abebe A."/>
            <person name="Abera B."/>
            <person name="Abreu J."/>
            <person name="Acer S.C."/>
            <person name="Aftuck L."/>
            <person name="Alexander A."/>
            <person name="An P."/>
            <person name="Anderson E."/>
            <person name="Anderson S."/>
            <person name="Arachi H."/>
            <person name="Azer M."/>
            <person name="Bachantsang P."/>
            <person name="Barry A."/>
            <person name="Bayul T."/>
            <person name="Berlin A."/>
            <person name="Bessette D."/>
            <person name="Bloom T."/>
            <person name="Blye J."/>
            <person name="Boguslavskiy L."/>
            <person name="Bonnet C."/>
            <person name="Boukhgalter B."/>
            <person name="Bourzgui I."/>
            <person name="Brown A."/>
            <person name="Cahill P."/>
            <person name="Channer S."/>
            <person name="Cheshatsang Y."/>
            <person name="Chuda L."/>
            <person name="Citroen M."/>
            <person name="Collymore A."/>
            <person name="Cooke P."/>
            <person name="Costello M."/>
            <person name="D'Aco K."/>
            <person name="Daza R."/>
            <person name="De Haan G."/>
            <person name="DeGray S."/>
            <person name="DeMaso C."/>
            <person name="Dhargay N."/>
            <person name="Dooley K."/>
            <person name="Dooley E."/>
            <person name="Doricent M."/>
            <person name="Dorje P."/>
            <person name="Dorjee K."/>
            <person name="Dupes A."/>
            <person name="Elong R."/>
            <person name="Falk J."/>
            <person name="Farina A."/>
            <person name="Faro S."/>
            <person name="Ferguson D."/>
            <person name="Fisher S."/>
            <person name="Foley C.D."/>
            <person name="Franke A."/>
            <person name="Friedrich D."/>
            <person name="Gadbois L."/>
            <person name="Gearin G."/>
            <person name="Gearin C.R."/>
            <person name="Giannoukos G."/>
            <person name="Goode T."/>
            <person name="Graham J."/>
            <person name="Grandbois E."/>
            <person name="Grewal S."/>
            <person name="Gyaltsen K."/>
            <person name="Hafez N."/>
            <person name="Hagos B."/>
            <person name="Hall J."/>
            <person name="Henson C."/>
            <person name="Hollinger A."/>
            <person name="Honan T."/>
            <person name="Huard M.D."/>
            <person name="Hughes L."/>
            <person name="Hurhula B."/>
            <person name="Husby M.E."/>
            <person name="Kamat A."/>
            <person name="Kanga B."/>
            <person name="Kashin S."/>
            <person name="Khazanovich D."/>
            <person name="Kisner P."/>
            <person name="Lance K."/>
            <person name="Lara M."/>
            <person name="Lee W."/>
            <person name="Lennon N."/>
            <person name="Letendre F."/>
            <person name="LeVine R."/>
            <person name="Lipovsky A."/>
            <person name="Liu X."/>
            <person name="Liu J."/>
            <person name="Liu S."/>
            <person name="Lokyitsang T."/>
            <person name="Lokyitsang Y."/>
            <person name="Lubonja R."/>
            <person name="Lui A."/>
            <person name="MacDonald P."/>
            <person name="Magnisalis V."/>
            <person name="Maru K."/>
            <person name="Matthews C."/>
            <person name="McCusker W."/>
            <person name="McDonough S."/>
            <person name="Mehta T."/>
            <person name="Meldrim J."/>
            <person name="Meneus L."/>
            <person name="Mihai O."/>
            <person name="Mihalev A."/>
            <person name="Mihova T."/>
            <person name="Mittelman R."/>
            <person name="Mlenga V."/>
            <person name="Montmayeur A."/>
            <person name="Mulrain L."/>
            <person name="Navidi A."/>
            <person name="Naylor J."/>
            <person name="Negash T."/>
            <person name="Nguyen T."/>
            <person name="Nguyen N."/>
            <person name="Nicol R."/>
            <person name="Norbu C."/>
            <person name="Norbu N."/>
            <person name="Novod N."/>
            <person name="O'Neill B."/>
            <person name="Osman S."/>
            <person name="Markiewicz E."/>
            <person name="Oyono O.L."/>
            <person name="Patti C."/>
            <person name="Phunkhang P."/>
            <person name="Pierre F."/>
            <person name="Priest M."/>
            <person name="Raghuraman S."/>
            <person name="Rege F."/>
            <person name="Reyes R."/>
            <person name="Rise C."/>
            <person name="Rogov P."/>
            <person name="Ross K."/>
            <person name="Ryan E."/>
            <person name="Settipalli S."/>
            <person name="Shea T."/>
            <person name="Sherpa N."/>
            <person name="Shi L."/>
            <person name="Shih D."/>
            <person name="Sparrow T."/>
            <person name="Spaulding J."/>
            <person name="Stalker J."/>
            <person name="Stange-Thomann N."/>
            <person name="Stavropoulos S."/>
            <person name="Stone C."/>
            <person name="Strader C."/>
            <person name="Tesfaye S."/>
            <person name="Thomson T."/>
            <person name="Thoulutsang Y."/>
            <person name="Thoulutsang D."/>
            <person name="Topham K."/>
            <person name="Topping I."/>
            <person name="Tsamla T."/>
            <person name="Vassiliev H."/>
            <person name="Vo A."/>
            <person name="Wangchuk T."/>
            <person name="Wangdi T."/>
            <person name="Weiand M."/>
            <person name="Wilkinson J."/>
            <person name="Wilson A."/>
            <person name="Yadav S."/>
            <person name="Young G."/>
            <person name="Yu Q."/>
            <person name="Zembek L."/>
            <person name="Zhong D."/>
            <person name="Zimmer A."/>
            <person name="Zwirko Z."/>
            <person name="Jaffe D.B."/>
            <person name="Alvarez P."/>
            <person name="Brockman W."/>
            <person name="Butler J."/>
            <person name="Chin C."/>
            <person name="Gnerre S."/>
            <person name="Grabherr M."/>
            <person name="Kleber M."/>
            <person name="Mauceli E."/>
            <person name="MacCallum I."/>
        </authorList>
    </citation>
    <scope>NUCLEOTIDE SEQUENCE [LARGE SCALE GENOMIC DNA]</scope>
    <source>
        <strain evidence="14">Tucson 15287-2541.00</strain>
    </source>
</reference>
<evidence type="ECO:0000256" key="3">
    <source>
        <dbReference type="ARBA" id="ARBA00022723"/>
    </source>
</evidence>
<evidence type="ECO:0000256" key="2">
    <source>
        <dbReference type="ARBA" id="ARBA00022553"/>
    </source>
</evidence>
<dbReference type="InParanoid" id="B4JLK8"/>
<accession>B4JLK8</accession>
<dbReference type="GO" id="GO:0005768">
    <property type="term" value="C:endosome"/>
    <property type="evidence" value="ECO:0007669"/>
    <property type="project" value="UniProtKB-SubCell"/>
</dbReference>
<keyword evidence="14" id="KW-1185">Reference proteome</keyword>
<feature type="region of interest" description="Disordered" evidence="9">
    <location>
        <begin position="291"/>
        <end position="431"/>
    </location>
</feature>
<keyword evidence="5 8" id="KW-0862">Zinc</keyword>
<dbReference type="FunCoup" id="B4JLK8">
    <property type="interactions" value="608"/>
</dbReference>
<dbReference type="Pfam" id="PF00412">
    <property type="entry name" value="LIM"/>
    <property type="match status" value="1"/>
</dbReference>
<dbReference type="Gene3D" id="1.10.418.10">
    <property type="entry name" value="Calponin-like domain"/>
    <property type="match status" value="1"/>
</dbReference>